<feature type="domain" description="ABC transmembrane type-1" evidence="9">
    <location>
        <begin position="55"/>
        <end position="246"/>
    </location>
</feature>
<keyword evidence="6 8" id="KW-1133">Transmembrane helix</keyword>
<dbReference type="Proteomes" id="UP001199044">
    <property type="component" value="Unassembled WGS sequence"/>
</dbReference>
<feature type="transmembrane region" description="Helical" evidence="8">
    <location>
        <begin position="92"/>
        <end position="115"/>
    </location>
</feature>
<feature type="transmembrane region" description="Helical" evidence="8">
    <location>
        <begin position="7"/>
        <end position="29"/>
    </location>
</feature>
<evidence type="ECO:0000313" key="11">
    <source>
        <dbReference type="Proteomes" id="UP001199044"/>
    </source>
</evidence>
<evidence type="ECO:0000256" key="2">
    <source>
        <dbReference type="ARBA" id="ARBA00022448"/>
    </source>
</evidence>
<evidence type="ECO:0000259" key="9">
    <source>
        <dbReference type="PROSITE" id="PS50928"/>
    </source>
</evidence>
<dbReference type="EMBL" id="JAIWIU010000189">
    <property type="protein sequence ID" value="MCA2018636.1"/>
    <property type="molecule type" value="Genomic_DNA"/>
</dbReference>
<comment type="similarity">
    <text evidence="8">Belongs to the binding-protein-dependent transport system permease family.</text>
</comment>
<keyword evidence="5 8" id="KW-0812">Transmembrane</keyword>
<evidence type="ECO:0000256" key="8">
    <source>
        <dbReference type="RuleBase" id="RU363032"/>
    </source>
</evidence>
<proteinExistence type="inferred from homology"/>
<dbReference type="InterPro" id="IPR000515">
    <property type="entry name" value="MetI-like"/>
</dbReference>
<evidence type="ECO:0000256" key="3">
    <source>
        <dbReference type="ARBA" id="ARBA00022475"/>
    </source>
</evidence>
<keyword evidence="7 8" id="KW-0472">Membrane</keyword>
<dbReference type="RefSeq" id="WP_225251982.1">
    <property type="nucleotide sequence ID" value="NZ_JAIWIU010000189.1"/>
</dbReference>
<dbReference type="Pfam" id="PF00528">
    <property type="entry name" value="BPD_transp_1"/>
    <property type="match status" value="1"/>
</dbReference>
<keyword evidence="11" id="KW-1185">Reference proteome</keyword>
<dbReference type="SUPFAM" id="SSF161098">
    <property type="entry name" value="MetI-like"/>
    <property type="match status" value="1"/>
</dbReference>
<feature type="transmembrane region" description="Helical" evidence="8">
    <location>
        <begin position="216"/>
        <end position="245"/>
    </location>
</feature>
<organism evidence="10 11">
    <name type="scientific">Vibrio tritonius</name>
    <dbReference type="NCBI Taxonomy" id="1435069"/>
    <lineage>
        <taxon>Bacteria</taxon>
        <taxon>Pseudomonadati</taxon>
        <taxon>Pseudomonadota</taxon>
        <taxon>Gammaproteobacteria</taxon>
        <taxon>Vibrionales</taxon>
        <taxon>Vibrionaceae</taxon>
        <taxon>Vibrio</taxon>
    </lineage>
</organism>
<dbReference type="PROSITE" id="PS50928">
    <property type="entry name" value="ABC_TM1"/>
    <property type="match status" value="1"/>
</dbReference>
<comment type="subcellular location">
    <subcellularLocation>
        <location evidence="1">Cell inner membrane</location>
        <topology evidence="1">Multi-pass membrane protein</topology>
    </subcellularLocation>
    <subcellularLocation>
        <location evidence="8">Cell membrane</location>
        <topology evidence="8">Multi-pass membrane protein</topology>
    </subcellularLocation>
</comment>
<dbReference type="PANTHER" id="PTHR43357:SF4">
    <property type="entry name" value="INNER MEMBRANE ABC TRANSPORTER PERMEASE PROTEIN YDCV"/>
    <property type="match status" value="1"/>
</dbReference>
<comment type="caution">
    <text evidence="10">The sequence shown here is derived from an EMBL/GenBank/DDBJ whole genome shotgun (WGS) entry which is preliminary data.</text>
</comment>
<name>A0ABS7YUR6_9VIBR</name>
<evidence type="ECO:0000256" key="7">
    <source>
        <dbReference type="ARBA" id="ARBA00023136"/>
    </source>
</evidence>
<evidence type="ECO:0000256" key="1">
    <source>
        <dbReference type="ARBA" id="ARBA00004429"/>
    </source>
</evidence>
<keyword evidence="2 8" id="KW-0813">Transport</keyword>
<feature type="transmembrane region" description="Helical" evidence="8">
    <location>
        <begin position="172"/>
        <end position="196"/>
    </location>
</feature>
<dbReference type="CDD" id="cd06261">
    <property type="entry name" value="TM_PBP2"/>
    <property type="match status" value="1"/>
</dbReference>
<feature type="transmembrane region" description="Helical" evidence="8">
    <location>
        <begin position="55"/>
        <end position="80"/>
    </location>
</feature>
<keyword evidence="4" id="KW-0997">Cell inner membrane</keyword>
<gene>
    <name evidence="10" type="ORF">LDJ79_21150</name>
</gene>
<keyword evidence="3" id="KW-1003">Cell membrane</keyword>
<dbReference type="Gene3D" id="1.10.3720.10">
    <property type="entry name" value="MetI-like"/>
    <property type="match status" value="1"/>
</dbReference>
<accession>A0ABS7YUR6</accession>
<reference evidence="11" key="1">
    <citation type="submission" date="2023-07" db="EMBL/GenBank/DDBJ databases">
        <title>Molecular identification of indigenous halophilic bacteria isolated from red sea cost, biodegradation of synthetic dyes and assessment of degraded metabolite toxicity.</title>
        <authorList>
            <person name="Chaieb K."/>
            <person name="Altayb H.N."/>
        </authorList>
    </citation>
    <scope>NUCLEOTIDE SEQUENCE [LARGE SCALE GENOMIC DNA]</scope>
    <source>
        <strain evidence="11">K20</strain>
    </source>
</reference>
<evidence type="ECO:0000313" key="10">
    <source>
        <dbReference type="EMBL" id="MCA2018636.1"/>
    </source>
</evidence>
<dbReference type="PANTHER" id="PTHR43357">
    <property type="entry name" value="INNER MEMBRANE ABC TRANSPORTER PERMEASE PROTEIN YDCV"/>
    <property type="match status" value="1"/>
</dbReference>
<evidence type="ECO:0000256" key="5">
    <source>
        <dbReference type="ARBA" id="ARBA00022692"/>
    </source>
</evidence>
<evidence type="ECO:0000256" key="6">
    <source>
        <dbReference type="ARBA" id="ARBA00022989"/>
    </source>
</evidence>
<sequence>MKKITYLYLVYLALPIALLAVGSFGQSWVNTLLPSGFTLEWYQQIWNSTSYRRALITSIEVCLAAGLLNLVTVPPCVYLLQVYGSARLKQWLRLSALLPIAVPELVIGFGFILAFTSDELPWLGATWLLIIGHWVLTFPYFFFSLLADSEKSPLEQLDKVAQSFGANGLKRFITVFLPLASQSLMTGLITVAAISLGEFQLSNLIAGFMNRTYPTLLLQAFYGATGLACAATMILLLLAMVMSFLSSAQQWSKNKSCPS</sequence>
<feature type="transmembrane region" description="Helical" evidence="8">
    <location>
        <begin position="127"/>
        <end position="147"/>
    </location>
</feature>
<evidence type="ECO:0000256" key="4">
    <source>
        <dbReference type="ARBA" id="ARBA00022519"/>
    </source>
</evidence>
<protein>
    <submittedName>
        <fullName evidence="10">ABC transporter permease subunit</fullName>
    </submittedName>
</protein>
<dbReference type="InterPro" id="IPR035906">
    <property type="entry name" value="MetI-like_sf"/>
</dbReference>